<proteinExistence type="predicted"/>
<keyword evidence="1" id="KW-1133">Transmembrane helix</keyword>
<dbReference type="RefSeq" id="WP_149838250.1">
    <property type="nucleotide sequence ID" value="NZ_VUOC01000002.1"/>
</dbReference>
<organism evidence="2 3">
    <name type="scientific">Chitinophaga agrisoli</name>
    <dbReference type="NCBI Taxonomy" id="2607653"/>
    <lineage>
        <taxon>Bacteria</taxon>
        <taxon>Pseudomonadati</taxon>
        <taxon>Bacteroidota</taxon>
        <taxon>Chitinophagia</taxon>
        <taxon>Chitinophagales</taxon>
        <taxon>Chitinophagaceae</taxon>
        <taxon>Chitinophaga</taxon>
    </lineage>
</organism>
<evidence type="ECO:0000256" key="1">
    <source>
        <dbReference type="SAM" id="Phobius"/>
    </source>
</evidence>
<dbReference type="AlphaFoldDB" id="A0A5B2VX64"/>
<comment type="caution">
    <text evidence="2">The sequence shown here is derived from an EMBL/GenBank/DDBJ whole genome shotgun (WGS) entry which is preliminary data.</text>
</comment>
<reference evidence="2 3" key="1">
    <citation type="submission" date="2019-09" db="EMBL/GenBank/DDBJ databases">
        <title>Chitinophaga ginsengihumi sp. nov., isolated from soil of ginseng rhizosphere.</title>
        <authorList>
            <person name="Lee J."/>
        </authorList>
    </citation>
    <scope>NUCLEOTIDE SEQUENCE [LARGE SCALE GENOMIC DNA]</scope>
    <source>
        <strain evidence="2 3">BN140078</strain>
    </source>
</reference>
<evidence type="ECO:0000313" key="3">
    <source>
        <dbReference type="Proteomes" id="UP000324611"/>
    </source>
</evidence>
<evidence type="ECO:0000313" key="2">
    <source>
        <dbReference type="EMBL" id="KAA2243374.1"/>
    </source>
</evidence>
<sequence>MKTVKALLYYLGISNGVTGIWALFFPKQFYTSFPGFGFHWIDIMGPFSDHLTRDVGAFFCAIGSMAIFAVIRPAINKIRLACYSNLVFAVPHLIYHCYMIHMFPTAADKFWGILALALGAIAPVIILLKLNVTKSI</sequence>
<feature type="transmembrane region" description="Helical" evidence="1">
    <location>
        <begin position="110"/>
        <end position="130"/>
    </location>
</feature>
<dbReference type="Proteomes" id="UP000324611">
    <property type="component" value="Unassembled WGS sequence"/>
</dbReference>
<accession>A0A5B2VX64</accession>
<feature type="transmembrane region" description="Helical" evidence="1">
    <location>
        <begin position="82"/>
        <end position="104"/>
    </location>
</feature>
<dbReference type="EMBL" id="VUOC01000002">
    <property type="protein sequence ID" value="KAA2243374.1"/>
    <property type="molecule type" value="Genomic_DNA"/>
</dbReference>
<protein>
    <recommendedName>
        <fullName evidence="4">DoxX-like protein</fullName>
    </recommendedName>
</protein>
<keyword evidence="3" id="KW-1185">Reference proteome</keyword>
<feature type="transmembrane region" description="Helical" evidence="1">
    <location>
        <begin position="55"/>
        <end position="75"/>
    </location>
</feature>
<evidence type="ECO:0008006" key="4">
    <source>
        <dbReference type="Google" id="ProtNLM"/>
    </source>
</evidence>
<keyword evidence="1" id="KW-0472">Membrane</keyword>
<keyword evidence="1" id="KW-0812">Transmembrane</keyword>
<name>A0A5B2VX64_9BACT</name>
<gene>
    <name evidence="2" type="ORF">F0L74_12800</name>
</gene>
<feature type="transmembrane region" description="Helical" evidence="1">
    <location>
        <begin position="7"/>
        <end position="25"/>
    </location>
</feature>
<reference evidence="2 3" key="2">
    <citation type="submission" date="2019-09" db="EMBL/GenBank/DDBJ databases">
        <authorList>
            <person name="Jin C."/>
        </authorList>
    </citation>
    <scope>NUCLEOTIDE SEQUENCE [LARGE SCALE GENOMIC DNA]</scope>
    <source>
        <strain evidence="2 3">BN140078</strain>
    </source>
</reference>